<accession>A0A9N9Z996</accession>
<dbReference type="OrthoDB" id="3759773at2759"/>
<protein>
    <submittedName>
        <fullName evidence="2">Uncharacterized protein</fullName>
    </submittedName>
</protein>
<dbReference type="EMBL" id="CABFOC020000040">
    <property type="protein sequence ID" value="CAH0051326.1"/>
    <property type="molecule type" value="Genomic_DNA"/>
</dbReference>
<gene>
    <name evidence="2" type="ORF">CSOL1703_00014647</name>
</gene>
<proteinExistence type="predicted"/>
<dbReference type="Proteomes" id="UP000775872">
    <property type="component" value="Unassembled WGS sequence"/>
</dbReference>
<evidence type="ECO:0000256" key="1">
    <source>
        <dbReference type="SAM" id="MobiDB-lite"/>
    </source>
</evidence>
<evidence type="ECO:0000313" key="2">
    <source>
        <dbReference type="EMBL" id="CAH0051326.1"/>
    </source>
</evidence>
<sequence>MESPYSSDPPNYEKWPCPESLPDLASVYEELGRLETLEQAANRHLRDAEGQEGAHPHSGDASLRKDEPSLTQQDGWRDVAQRLKQQQAGLESRAAYLSSRPINACLNLSTEILLMIIKCFEYTPNSEDTGRQGIIAEFPEENLRTIQALRLTCRHLNLLASPFLLPVVKLSVNNMSLALANSLCFRPHMAAGVHAIRIGLGNRPADSVTNMYPFLELKEPDFESLAVDLRTEVGQATLLLGQAHQRGEVETIQRLEIATNNMYDANCRGEMIRSAMTKLKKELSDAWNGRRHWRLQRERRRRVDAGLDIDSDVDPFMVLAAEEDFDSDVDPPVPTDVDPPVLTDVDPVNMDHLSRYRRLVTDAHKEYGRIQREQLELLQTGIFANTVARLASQGRHPISLEFFESRRYRPGNDPSTTRTPYRSVEALFDFLLAAPAWGNLADPVSLNVLLDLPIAIRNTGRILNGFQLSVPPMLHQIPSIYSDDQPNNAWHGLSAASQTFKFFNLEKKELKRIETGDETIAAAGLRGIRKYFTALLSGHCFEEVSFDGYAYKRQGLATFGRQLPIGQAFANIEWPQIKTVRIFHVSMTQAELEGFVRGLGSNLEEIILHDVEMTGESSCWMRALDILKEKVARRPEGALGFHVPYIIGDDITMFVQSSDKLLVEHFERSKKYTAMKLIERYVNNDGISELPLRDHVGLLHFDFDTFPMW</sequence>
<feature type="region of interest" description="Disordered" evidence="1">
    <location>
        <begin position="40"/>
        <end position="70"/>
    </location>
</feature>
<reference evidence="3" key="1">
    <citation type="submission" date="2019-06" db="EMBL/GenBank/DDBJ databases">
        <authorList>
            <person name="Broberg M."/>
        </authorList>
    </citation>
    <scope>NUCLEOTIDE SEQUENCE [LARGE SCALE GENOMIC DNA]</scope>
</reference>
<dbReference type="AlphaFoldDB" id="A0A9N9Z996"/>
<reference evidence="2 3" key="2">
    <citation type="submission" date="2021-10" db="EMBL/GenBank/DDBJ databases">
        <authorList>
            <person name="Piombo E."/>
        </authorList>
    </citation>
    <scope>NUCLEOTIDE SEQUENCE [LARGE SCALE GENOMIC DNA]</scope>
</reference>
<organism evidence="2 3">
    <name type="scientific">Clonostachys solani</name>
    <dbReference type="NCBI Taxonomy" id="160281"/>
    <lineage>
        <taxon>Eukaryota</taxon>
        <taxon>Fungi</taxon>
        <taxon>Dikarya</taxon>
        <taxon>Ascomycota</taxon>
        <taxon>Pezizomycotina</taxon>
        <taxon>Sordariomycetes</taxon>
        <taxon>Hypocreomycetidae</taxon>
        <taxon>Hypocreales</taxon>
        <taxon>Bionectriaceae</taxon>
        <taxon>Clonostachys</taxon>
    </lineage>
</organism>
<comment type="caution">
    <text evidence="2">The sequence shown here is derived from an EMBL/GenBank/DDBJ whole genome shotgun (WGS) entry which is preliminary data.</text>
</comment>
<name>A0A9N9Z996_9HYPO</name>
<feature type="compositionally biased region" description="Basic and acidic residues" evidence="1">
    <location>
        <begin position="44"/>
        <end position="68"/>
    </location>
</feature>
<evidence type="ECO:0000313" key="3">
    <source>
        <dbReference type="Proteomes" id="UP000775872"/>
    </source>
</evidence>
<keyword evidence="3" id="KW-1185">Reference proteome</keyword>